<dbReference type="RefSeq" id="WP_185255171.1">
    <property type="nucleotide sequence ID" value="NZ_AP023368.1"/>
</dbReference>
<dbReference type="CDD" id="cd06664">
    <property type="entry name" value="IscU_like"/>
    <property type="match status" value="1"/>
</dbReference>
<evidence type="ECO:0000313" key="4">
    <source>
        <dbReference type="Proteomes" id="UP000515703"/>
    </source>
</evidence>
<proteinExistence type="inferred from homology"/>
<dbReference type="InterPro" id="IPR002871">
    <property type="entry name" value="NIF_FeS_clus_asmbl_NifU_N"/>
</dbReference>
<dbReference type="GO" id="GO:0051536">
    <property type="term" value="F:iron-sulfur cluster binding"/>
    <property type="evidence" value="ECO:0007669"/>
    <property type="project" value="InterPro"/>
</dbReference>
<dbReference type="NCBIfam" id="TIGR01994">
    <property type="entry name" value="SUF_scaf_2"/>
    <property type="match status" value="1"/>
</dbReference>
<protein>
    <submittedName>
        <fullName evidence="3">Iron-sulfur cluster assembly scaffold protein NifU</fullName>
    </submittedName>
</protein>
<dbReference type="PANTHER" id="PTHR10093">
    <property type="entry name" value="IRON-SULFUR CLUSTER ASSEMBLY ENZYME NIFU HOMOLOG"/>
    <property type="match status" value="1"/>
</dbReference>
<keyword evidence="4" id="KW-1185">Reference proteome</keyword>
<dbReference type="Proteomes" id="UP000515703">
    <property type="component" value="Chromosome"/>
</dbReference>
<dbReference type="GO" id="GO:0005506">
    <property type="term" value="F:iron ion binding"/>
    <property type="evidence" value="ECO:0007669"/>
    <property type="project" value="InterPro"/>
</dbReference>
<reference evidence="3 4" key="1">
    <citation type="submission" date="2020-08" db="EMBL/GenBank/DDBJ databases">
        <title>Draft genome sequencing of an Anaerocolumna strain isolated from anoxic soil subjected to BSD treatment.</title>
        <authorList>
            <person name="Uek A."/>
            <person name="Tonouchi A."/>
        </authorList>
    </citation>
    <scope>NUCLEOTIDE SEQUENCE [LARGE SCALE GENOMIC DNA]</scope>
    <source>
        <strain evidence="3 4">CTTW</strain>
    </source>
</reference>
<dbReference type="KEGG" id="acht:bsdcttw_24390"/>
<dbReference type="FunFam" id="3.90.1010.10:FF:000002">
    <property type="entry name" value="Iron-sulfur cluster assembly scaffold protein NifU"/>
    <property type="match status" value="1"/>
</dbReference>
<dbReference type="Pfam" id="PF01592">
    <property type="entry name" value="NifU_N"/>
    <property type="match status" value="1"/>
</dbReference>
<dbReference type="SUPFAM" id="SSF82649">
    <property type="entry name" value="SufE/NifU"/>
    <property type="match status" value="1"/>
</dbReference>
<dbReference type="Gene3D" id="3.90.1010.10">
    <property type="match status" value="1"/>
</dbReference>
<dbReference type="AlphaFoldDB" id="A0A7I8DLV5"/>
<comment type="similarity">
    <text evidence="1">Belongs to the NifU family.</text>
</comment>
<evidence type="ECO:0000259" key="2">
    <source>
        <dbReference type="Pfam" id="PF01592"/>
    </source>
</evidence>
<dbReference type="EMBL" id="AP023368">
    <property type="protein sequence ID" value="BCJ99398.1"/>
    <property type="molecule type" value="Genomic_DNA"/>
</dbReference>
<organism evidence="3 4">
    <name type="scientific">Anaerocolumna chitinilytica</name>
    <dbReference type="NCBI Taxonomy" id="1727145"/>
    <lineage>
        <taxon>Bacteria</taxon>
        <taxon>Bacillati</taxon>
        <taxon>Bacillota</taxon>
        <taxon>Clostridia</taxon>
        <taxon>Lachnospirales</taxon>
        <taxon>Lachnospiraceae</taxon>
        <taxon>Anaerocolumna</taxon>
    </lineage>
</organism>
<sequence>MGIENIYSDILREHANSNHNKHHLGCPTQTKRGINPSCGDEIELELQINDGIIQDASFVGSGCAISQASASIMVDLIKGKTLEEAKQLASTFTGMIKNEITNEDDLEVLEDAIALKDISHMPARVKCAVLGWHTLEEGIKDNCK</sequence>
<name>A0A7I8DLV5_9FIRM</name>
<evidence type="ECO:0000256" key="1">
    <source>
        <dbReference type="ARBA" id="ARBA00006420"/>
    </source>
</evidence>
<reference evidence="3 4" key="2">
    <citation type="submission" date="2020-08" db="EMBL/GenBank/DDBJ databases">
        <authorList>
            <person name="Ueki A."/>
            <person name="Tonouchi A."/>
        </authorList>
    </citation>
    <scope>NUCLEOTIDE SEQUENCE [LARGE SCALE GENOMIC DNA]</scope>
    <source>
        <strain evidence="3 4">CTTW</strain>
    </source>
</reference>
<accession>A0A7I8DLV5</accession>
<gene>
    <name evidence="3" type="ORF">bsdcttw_24390</name>
</gene>
<dbReference type="GO" id="GO:0016226">
    <property type="term" value="P:iron-sulfur cluster assembly"/>
    <property type="evidence" value="ECO:0007669"/>
    <property type="project" value="InterPro"/>
</dbReference>
<feature type="domain" description="NIF system FeS cluster assembly NifU N-terminal" evidence="2">
    <location>
        <begin position="31"/>
        <end position="123"/>
    </location>
</feature>
<evidence type="ECO:0000313" key="3">
    <source>
        <dbReference type="EMBL" id="BCJ99398.1"/>
    </source>
</evidence>